<feature type="transmembrane region" description="Helical" evidence="1">
    <location>
        <begin position="778"/>
        <end position="795"/>
    </location>
</feature>
<proteinExistence type="predicted"/>
<accession>D0LVD9</accession>
<dbReference type="Gene3D" id="3.10.170.10">
    <property type="match status" value="1"/>
</dbReference>
<dbReference type="HOGENOM" id="CLU_346741_0_0_7"/>
<dbReference type="SUPFAM" id="SSF55486">
    <property type="entry name" value="Metalloproteases ('zincins'), catalytic domain"/>
    <property type="match status" value="1"/>
</dbReference>
<name>D0LVD9_HALO1</name>
<evidence type="ECO:0008006" key="5">
    <source>
        <dbReference type="Google" id="ProtNLM"/>
    </source>
</evidence>
<keyword evidence="4" id="KW-1185">Reference proteome</keyword>
<evidence type="ECO:0000256" key="1">
    <source>
        <dbReference type="SAM" id="Phobius"/>
    </source>
</evidence>
<dbReference type="InterPro" id="IPR001842">
    <property type="entry name" value="Peptidase_M36"/>
</dbReference>
<evidence type="ECO:0000313" key="3">
    <source>
        <dbReference type="EMBL" id="ACY17500.1"/>
    </source>
</evidence>
<dbReference type="AlphaFoldDB" id="D0LVD9"/>
<dbReference type="GO" id="GO:0005615">
    <property type="term" value="C:extracellular space"/>
    <property type="evidence" value="ECO:0007669"/>
    <property type="project" value="InterPro"/>
</dbReference>
<dbReference type="eggNOG" id="COG3227">
    <property type="taxonomic scope" value="Bacteria"/>
</dbReference>
<dbReference type="STRING" id="502025.Hoch_5011"/>
<dbReference type="KEGG" id="hoh:Hoch_5011"/>
<dbReference type="EMBL" id="CP001804">
    <property type="protein sequence ID" value="ACY17500.1"/>
    <property type="molecule type" value="Genomic_DNA"/>
</dbReference>
<dbReference type="PANTHER" id="PTHR33794:SF1">
    <property type="entry name" value="BACILLOLYSIN"/>
    <property type="match status" value="1"/>
</dbReference>
<dbReference type="GO" id="GO:0004222">
    <property type="term" value="F:metalloendopeptidase activity"/>
    <property type="evidence" value="ECO:0007669"/>
    <property type="project" value="InterPro"/>
</dbReference>
<dbReference type="GO" id="GO:0008270">
    <property type="term" value="F:zinc ion binding"/>
    <property type="evidence" value="ECO:0007669"/>
    <property type="project" value="InterPro"/>
</dbReference>
<feature type="signal peptide" evidence="2">
    <location>
        <begin position="1"/>
        <end position="24"/>
    </location>
</feature>
<evidence type="ECO:0000256" key="2">
    <source>
        <dbReference type="SAM" id="SignalP"/>
    </source>
</evidence>
<keyword evidence="1" id="KW-1133">Transmembrane helix</keyword>
<keyword evidence="1" id="KW-0812">Transmembrane</keyword>
<reference evidence="3 4" key="1">
    <citation type="journal article" date="2010" name="Stand. Genomic Sci.">
        <title>Complete genome sequence of Haliangium ochraceum type strain (SMP-2).</title>
        <authorList>
            <consortium name="US DOE Joint Genome Institute (JGI-PGF)"/>
            <person name="Ivanova N."/>
            <person name="Daum C."/>
            <person name="Lang E."/>
            <person name="Abt B."/>
            <person name="Kopitz M."/>
            <person name="Saunders E."/>
            <person name="Lapidus A."/>
            <person name="Lucas S."/>
            <person name="Glavina Del Rio T."/>
            <person name="Nolan M."/>
            <person name="Tice H."/>
            <person name="Copeland A."/>
            <person name="Cheng J.F."/>
            <person name="Chen F."/>
            <person name="Bruce D."/>
            <person name="Goodwin L."/>
            <person name="Pitluck S."/>
            <person name="Mavromatis K."/>
            <person name="Pati A."/>
            <person name="Mikhailova N."/>
            <person name="Chen A."/>
            <person name="Palaniappan K."/>
            <person name="Land M."/>
            <person name="Hauser L."/>
            <person name="Chang Y.J."/>
            <person name="Jeffries C.D."/>
            <person name="Detter J.C."/>
            <person name="Brettin T."/>
            <person name="Rohde M."/>
            <person name="Goker M."/>
            <person name="Bristow J."/>
            <person name="Markowitz V."/>
            <person name="Eisen J.A."/>
            <person name="Hugenholtz P."/>
            <person name="Kyrpides N.C."/>
            <person name="Klenk H.P."/>
        </authorList>
    </citation>
    <scope>NUCLEOTIDE SEQUENCE [LARGE SCALE GENOMIC DNA]</scope>
    <source>
        <strain evidence="4">DSM 14365 / CIP 107738 / JCM 11303 / AJ 13395 / SMP-2</strain>
    </source>
</reference>
<protein>
    <recommendedName>
        <fullName evidence="5">FTP domain-containing protein</fullName>
    </recommendedName>
</protein>
<evidence type="ECO:0000313" key="4">
    <source>
        <dbReference type="Proteomes" id="UP000001880"/>
    </source>
</evidence>
<dbReference type="PANTHER" id="PTHR33794">
    <property type="entry name" value="BACILLOLYSIN"/>
    <property type="match status" value="1"/>
</dbReference>
<keyword evidence="2" id="KW-0732">Signal</keyword>
<sequence length="814" mass="86458">MTMNSRWCFRLAPVALLTVWGALAGEAQAQVPSPVQAPVAQVPVAAGPVAKDEARMVRGLLSAPSQAGPAAVAQAFVASRPGPLAAVDPSTLEAPELRAQADGHLVRYGQRYRSLRVVGGDTQVRVDALGRVRWLKSDARPATELRALDEQIARGPALDGAAARARFARAAGYSDALLAAAGAAPELVVYAAGVARAGAASAAAGGGLAPRLAYRVELPYHPQRRHKLRAYIDADSGFALAVDNLIRTQSAPACPGAQDAYVYETNPADSALTCVSLSPYLAEDASELANGDVRVLNCLDRNGCFSAGGTLYHFCDIESVAAADQAGHFTAYQFESDTAAEDAFAEVQMFYHVNVVYELARTLGGFDDLDVKPLDAIVNLRLPSFETSSQCSSPSYTGDEALEAFSNAAFVPKDGFFPGFPEDDSIMFGQGPERDYAYDGDVIYHEFGHAVMAKIAPDLPSFFIDGLGLNSMPGGMHEGYADLMTIFVTDDPEVGEYVAGEFGSDAVRDVENGYTCPLGLTGEVHDDSLPFTGAMWEAREAVASTAERKRSFDQAVFAAQATLGSGDDFGDAAERTVAEVAQALDAQAAATVESVFTARGLLGDDTRGPCSDRVIDAAELTDLPYLYLVGIEYFGGINQVPGPVQFRYELSERAGAILLDIAVAAPDAGLVGPEGQFEPLLEVLVNESETPIIWGGVPTGVAAATSSEPEPVEFEDIPDRPGLTSATVKIPGPFEPGVYHLQFTNRGRTWLVAGLHVYSTPPKEGGCQVSPGGRSRDIGMGILFLLGVIAMFVRWRRSAGRMRRLRRGSDERER</sequence>
<keyword evidence="1" id="KW-0472">Membrane</keyword>
<feature type="chain" id="PRO_5003010952" description="FTP domain-containing protein" evidence="2">
    <location>
        <begin position="25"/>
        <end position="814"/>
    </location>
</feature>
<gene>
    <name evidence="3" type="ordered locus">Hoch_5011</name>
</gene>
<dbReference type="Proteomes" id="UP000001880">
    <property type="component" value="Chromosome"/>
</dbReference>
<dbReference type="Pfam" id="PF02128">
    <property type="entry name" value="Peptidase_M36"/>
    <property type="match status" value="1"/>
</dbReference>
<dbReference type="InterPro" id="IPR050728">
    <property type="entry name" value="Zinc_Metalloprotease_M4"/>
</dbReference>
<organism evidence="3 4">
    <name type="scientific">Haliangium ochraceum (strain DSM 14365 / JCM 11303 / SMP-2)</name>
    <dbReference type="NCBI Taxonomy" id="502025"/>
    <lineage>
        <taxon>Bacteria</taxon>
        <taxon>Pseudomonadati</taxon>
        <taxon>Myxococcota</taxon>
        <taxon>Polyangia</taxon>
        <taxon>Haliangiales</taxon>
        <taxon>Kofleriaceae</taxon>
        <taxon>Haliangium</taxon>
    </lineage>
</organism>